<keyword evidence="10" id="KW-0675">Receptor</keyword>
<proteinExistence type="inferred from homology"/>
<keyword evidence="9 12" id="KW-0472">Membrane</keyword>
<dbReference type="Gene3D" id="2.170.130.10">
    <property type="entry name" value="TonB-dependent receptor, plug domain"/>
    <property type="match status" value="1"/>
</dbReference>
<evidence type="ECO:0000256" key="2">
    <source>
        <dbReference type="ARBA" id="ARBA00009810"/>
    </source>
</evidence>
<dbReference type="Proteomes" id="UP000198629">
    <property type="component" value="Unassembled WGS sequence"/>
</dbReference>
<dbReference type="PANTHER" id="PTHR30069">
    <property type="entry name" value="TONB-DEPENDENT OUTER MEMBRANE RECEPTOR"/>
    <property type="match status" value="1"/>
</dbReference>
<dbReference type="Gene3D" id="2.40.170.20">
    <property type="entry name" value="TonB-dependent receptor, beta-barrel domain"/>
    <property type="match status" value="1"/>
</dbReference>
<keyword evidence="7" id="KW-0406">Ion transport</keyword>
<dbReference type="GO" id="GO:0009279">
    <property type="term" value="C:cell outer membrane"/>
    <property type="evidence" value="ECO:0007669"/>
    <property type="project" value="UniProtKB-SubCell"/>
</dbReference>
<evidence type="ECO:0000256" key="12">
    <source>
        <dbReference type="PROSITE-ProRule" id="PRU01360"/>
    </source>
</evidence>
<dbReference type="SUPFAM" id="SSF56935">
    <property type="entry name" value="Porins"/>
    <property type="match status" value="1"/>
</dbReference>
<keyword evidence="11 12" id="KW-0998">Cell outer membrane</keyword>
<dbReference type="InterPro" id="IPR000531">
    <property type="entry name" value="Beta-barrel_TonB"/>
</dbReference>
<dbReference type="OrthoDB" id="9760620at2"/>
<dbReference type="Pfam" id="PF07715">
    <property type="entry name" value="Plug"/>
    <property type="match status" value="1"/>
</dbReference>
<dbReference type="PROSITE" id="PS52016">
    <property type="entry name" value="TONB_DEPENDENT_REC_3"/>
    <property type="match status" value="1"/>
</dbReference>
<dbReference type="Pfam" id="PF00593">
    <property type="entry name" value="TonB_dep_Rec_b-barrel"/>
    <property type="match status" value="1"/>
</dbReference>
<dbReference type="STRING" id="492660.SAMN05192566_2478"/>
<dbReference type="InterPro" id="IPR036942">
    <property type="entry name" value="Beta-barrel_TonB_sf"/>
</dbReference>
<reference evidence="18" key="1">
    <citation type="submission" date="2016-10" db="EMBL/GenBank/DDBJ databases">
        <authorList>
            <person name="Varghese N."/>
            <person name="Submissions S."/>
        </authorList>
    </citation>
    <scope>NUCLEOTIDE SEQUENCE [LARGE SCALE GENOMIC DNA]</scope>
    <source>
        <strain evidence="18">CBMB127</strain>
    </source>
</reference>
<comment type="subcellular location">
    <subcellularLocation>
        <location evidence="1 12">Cell outer membrane</location>
        <topology evidence="1 12">Multi-pass membrane protein</topology>
    </subcellularLocation>
</comment>
<evidence type="ECO:0000259" key="16">
    <source>
        <dbReference type="Pfam" id="PF07715"/>
    </source>
</evidence>
<keyword evidence="3 12" id="KW-0813">Transport</keyword>
<dbReference type="EMBL" id="FNFX01000005">
    <property type="protein sequence ID" value="SDK80121.1"/>
    <property type="molecule type" value="Genomic_DNA"/>
</dbReference>
<dbReference type="InterPro" id="IPR037066">
    <property type="entry name" value="Plug_dom_sf"/>
</dbReference>
<evidence type="ECO:0000256" key="6">
    <source>
        <dbReference type="ARBA" id="ARBA00022729"/>
    </source>
</evidence>
<evidence type="ECO:0000256" key="1">
    <source>
        <dbReference type="ARBA" id="ARBA00004571"/>
    </source>
</evidence>
<evidence type="ECO:0000256" key="14">
    <source>
        <dbReference type="SAM" id="SignalP"/>
    </source>
</evidence>
<dbReference type="RefSeq" id="WP_091472462.1">
    <property type="nucleotide sequence ID" value="NZ_FNFX01000005.1"/>
</dbReference>
<evidence type="ECO:0000313" key="17">
    <source>
        <dbReference type="EMBL" id="SDK80121.1"/>
    </source>
</evidence>
<keyword evidence="5 12" id="KW-0812">Transmembrane</keyword>
<feature type="signal peptide" evidence="14">
    <location>
        <begin position="1"/>
        <end position="23"/>
    </location>
</feature>
<evidence type="ECO:0000259" key="15">
    <source>
        <dbReference type="Pfam" id="PF00593"/>
    </source>
</evidence>
<keyword evidence="18" id="KW-1185">Reference proteome</keyword>
<feature type="domain" description="TonB-dependent receptor plug" evidence="16">
    <location>
        <begin position="44"/>
        <end position="157"/>
    </location>
</feature>
<keyword evidence="6 14" id="KW-0732">Signal</keyword>
<dbReference type="InterPro" id="IPR012910">
    <property type="entry name" value="Plug_dom"/>
</dbReference>
<evidence type="ECO:0000256" key="8">
    <source>
        <dbReference type="ARBA" id="ARBA00023077"/>
    </source>
</evidence>
<accession>A0A1G9EVL0</accession>
<evidence type="ECO:0000256" key="13">
    <source>
        <dbReference type="RuleBase" id="RU003357"/>
    </source>
</evidence>
<gene>
    <name evidence="17" type="ORF">SAMN05192566_2478</name>
</gene>
<protein>
    <submittedName>
        <fullName evidence="17">Iron complex outermembrane recepter protein</fullName>
    </submittedName>
</protein>
<dbReference type="GO" id="GO:0015344">
    <property type="term" value="F:siderophore uptake transmembrane transporter activity"/>
    <property type="evidence" value="ECO:0007669"/>
    <property type="project" value="TreeGrafter"/>
</dbReference>
<feature type="chain" id="PRO_5011512521" evidence="14">
    <location>
        <begin position="24"/>
        <end position="777"/>
    </location>
</feature>
<dbReference type="GO" id="GO:0044718">
    <property type="term" value="P:siderophore transmembrane transport"/>
    <property type="evidence" value="ECO:0007669"/>
    <property type="project" value="TreeGrafter"/>
</dbReference>
<sequence length="777" mass="86622">MKKTYLSAWAGLVCATTMPFAHADHNQVELDEIEVSGTVDSRIIDYPATVESFSKKQIQESVNATTAAQAMKFLPSLQIRERFIGDRNGIIAGRTVGTLSSAQTMLYADGILISNLLGNSYAFPPRWGMVNPDEIEQISMMYGPFSAMYAGNSFGGVVSVKTRMPTRLEAHANVQLFQQHFDLYGSHLNLNGEHLSAFLGDKRNDLSILLSADYLKNEGQPMDFVVRDLSAGSGAAGGVAVTGAAVDRNDRNLPRNVFGAVSMEQPEQTNVKFKAAYDLTDVIKATYTLGLWHLDNRTDVESYLRDASGNKVYNNRVNFNGLRYDLTGFSPGTADAMHIMQALDLKSDSKGWFDWQFTLSDYDYQQDKSSQSNLSAAATVNDGNPYLNRLGRVTDMAGTGWTVFDARATFRPGVGEGGRHVMDVGYHIDEYDLKSKTFNTADWEQGNRGSLNNGSRGTTRTQAIYFQDKWQFLPHWTLILGGRGEHWQAMDGRNQAVNGGVFSTAEYAGQSETRFSPKLSLSFEPVPEWGFRASFGQAFRFPTVSELYQQVSQSNILVQNNPNLKPEEVLSAEFTAERRFASGLIRASLFNEHKYDALISQTIANGRAVPFGTGICNAGNGCSFIQNLDHIRTRGLELATEWQDVFIHGLDILGSATFTDAEILRNRADPATEGNKPPRIPREMFKLVTTYHQGNQVTYSVSARYSGRQYNLLDNSDVRDDTYIAASKFLFIDVKANYRFDKRWTASIGIDNLNNDQAYTRHPYAQRTGYVQLKFDY</sequence>
<organism evidence="17 18">
    <name type="scientific">Methylophilus rhizosphaerae</name>
    <dbReference type="NCBI Taxonomy" id="492660"/>
    <lineage>
        <taxon>Bacteria</taxon>
        <taxon>Pseudomonadati</taxon>
        <taxon>Pseudomonadota</taxon>
        <taxon>Betaproteobacteria</taxon>
        <taxon>Nitrosomonadales</taxon>
        <taxon>Methylophilaceae</taxon>
        <taxon>Methylophilus</taxon>
    </lineage>
</organism>
<feature type="domain" description="TonB-dependent receptor-like beta-barrel" evidence="15">
    <location>
        <begin position="294"/>
        <end position="753"/>
    </location>
</feature>
<evidence type="ECO:0000256" key="5">
    <source>
        <dbReference type="ARBA" id="ARBA00022692"/>
    </source>
</evidence>
<keyword evidence="4 12" id="KW-1134">Transmembrane beta strand</keyword>
<dbReference type="PANTHER" id="PTHR30069:SF53">
    <property type="entry name" value="COLICIN I RECEPTOR-RELATED"/>
    <property type="match status" value="1"/>
</dbReference>
<evidence type="ECO:0000256" key="4">
    <source>
        <dbReference type="ARBA" id="ARBA00022452"/>
    </source>
</evidence>
<evidence type="ECO:0000256" key="3">
    <source>
        <dbReference type="ARBA" id="ARBA00022448"/>
    </source>
</evidence>
<keyword evidence="8 13" id="KW-0798">TonB box</keyword>
<evidence type="ECO:0000313" key="18">
    <source>
        <dbReference type="Proteomes" id="UP000198629"/>
    </source>
</evidence>
<dbReference type="AlphaFoldDB" id="A0A1G9EVL0"/>
<evidence type="ECO:0000256" key="10">
    <source>
        <dbReference type="ARBA" id="ARBA00023170"/>
    </source>
</evidence>
<comment type="similarity">
    <text evidence="2 12 13">Belongs to the TonB-dependent receptor family.</text>
</comment>
<dbReference type="CDD" id="cd01347">
    <property type="entry name" value="ligand_gated_channel"/>
    <property type="match status" value="1"/>
</dbReference>
<evidence type="ECO:0000256" key="11">
    <source>
        <dbReference type="ARBA" id="ARBA00023237"/>
    </source>
</evidence>
<evidence type="ECO:0000256" key="7">
    <source>
        <dbReference type="ARBA" id="ARBA00023065"/>
    </source>
</evidence>
<evidence type="ECO:0000256" key="9">
    <source>
        <dbReference type="ARBA" id="ARBA00023136"/>
    </source>
</evidence>
<dbReference type="InterPro" id="IPR039426">
    <property type="entry name" value="TonB-dep_rcpt-like"/>
</dbReference>
<name>A0A1G9EVL0_9PROT</name>